<dbReference type="InterPro" id="IPR012337">
    <property type="entry name" value="RNaseH-like_sf"/>
</dbReference>
<evidence type="ECO:0000313" key="2">
    <source>
        <dbReference type="EMBL" id="KAJ8018790.1"/>
    </source>
</evidence>
<gene>
    <name evidence="2" type="ORF">HOLleu_43027</name>
</gene>
<dbReference type="PANTHER" id="PTHR46791:SF13">
    <property type="entry name" value="CLR5 DOMAIN-CONTAINING PROTEIN"/>
    <property type="match status" value="1"/>
</dbReference>
<dbReference type="Pfam" id="PF24764">
    <property type="entry name" value="rva_4"/>
    <property type="match status" value="1"/>
</dbReference>
<dbReference type="SUPFAM" id="SSF53098">
    <property type="entry name" value="Ribonuclease H-like"/>
    <property type="match status" value="1"/>
</dbReference>
<dbReference type="PANTHER" id="PTHR46791">
    <property type="entry name" value="EXPRESSED PROTEIN"/>
    <property type="match status" value="1"/>
</dbReference>
<reference evidence="2" key="1">
    <citation type="submission" date="2021-10" db="EMBL/GenBank/DDBJ databases">
        <title>Tropical sea cucumber genome reveals ecological adaptation and Cuvierian tubules defense mechanism.</title>
        <authorList>
            <person name="Chen T."/>
        </authorList>
    </citation>
    <scope>NUCLEOTIDE SEQUENCE</scope>
    <source>
        <strain evidence="2">Nanhai2018</strain>
        <tissue evidence="2">Muscle</tissue>
    </source>
</reference>
<evidence type="ECO:0000313" key="3">
    <source>
        <dbReference type="Proteomes" id="UP001152320"/>
    </source>
</evidence>
<dbReference type="AlphaFoldDB" id="A0A9Q0YB44"/>
<organism evidence="2 3">
    <name type="scientific">Holothuria leucospilota</name>
    <name type="common">Black long sea cucumber</name>
    <name type="synonym">Mertensiothuria leucospilota</name>
    <dbReference type="NCBI Taxonomy" id="206669"/>
    <lineage>
        <taxon>Eukaryota</taxon>
        <taxon>Metazoa</taxon>
        <taxon>Echinodermata</taxon>
        <taxon>Eleutherozoa</taxon>
        <taxon>Echinozoa</taxon>
        <taxon>Holothuroidea</taxon>
        <taxon>Aspidochirotacea</taxon>
        <taxon>Aspidochirotida</taxon>
        <taxon>Holothuriidae</taxon>
        <taxon>Holothuria</taxon>
    </lineage>
</organism>
<dbReference type="Proteomes" id="UP001152320">
    <property type="component" value="Unassembled WGS sequence"/>
</dbReference>
<keyword evidence="3" id="KW-1185">Reference proteome</keyword>
<protein>
    <recommendedName>
        <fullName evidence="1">Integrase core domain-containing protein</fullName>
    </recommendedName>
</protein>
<proteinExistence type="predicted"/>
<evidence type="ECO:0000259" key="1">
    <source>
        <dbReference type="Pfam" id="PF24764"/>
    </source>
</evidence>
<name>A0A9Q0YB44_HOLLE</name>
<accession>A0A9Q0YB44</accession>
<dbReference type="OrthoDB" id="7689536at2759"/>
<feature type="domain" description="Integrase core" evidence="1">
    <location>
        <begin position="137"/>
        <end position="317"/>
    </location>
</feature>
<comment type="caution">
    <text evidence="2">The sequence shown here is derived from an EMBL/GenBank/DDBJ whole genome shotgun (WGS) entry which is preliminary data.</text>
</comment>
<dbReference type="EMBL" id="JAIZAY010000189">
    <property type="protein sequence ID" value="KAJ8018790.1"/>
    <property type="molecule type" value="Genomic_DNA"/>
</dbReference>
<sequence length="409" mass="48037">MQAPLEYTAAAIGAVDEQWRIPLIEHYFLQGYQGREIVALLQLCHNISVSLRHLKRLLRQLNLRRRRQESPIEDIAQVIFRELEGSGRNIGYRLMWHRLNYIYGLRVTQETTRRMIRIIDPDGVSRRTAHRLQRRLYTCPGPNHTIHIDGYDKLKPFGIAIHGAVDGFSRKILWLQACYSNNNPRLVVKYYVDFIRRSQGVPKVVRADRGTENTLIQRLQVALRWHHQDGRAKENSFQYGRSTANQRIECMWSQLRRMSITYWINLFKDFRDQGIFDNSNRIQVECLRFCFLSLIQKELNSIVLQWNQHRIRQQRQNECPSGKPDLMYYIPEAFGATDHKVSLDYSDEDLSQFEREYVEQIPRHGCHDAFANALTELVGDLDQFEMPQNVGEAVTLYVALNDIFEDLGA</sequence>
<dbReference type="InterPro" id="IPR058913">
    <property type="entry name" value="Integrase_dom_put"/>
</dbReference>